<keyword evidence="1" id="KW-1133">Transmembrane helix</keyword>
<accession>G0TZ16</accession>
<gene>
    <name evidence="2" type="ORF">TVY486_0705420</name>
</gene>
<evidence type="ECO:0000256" key="1">
    <source>
        <dbReference type="SAM" id="Phobius"/>
    </source>
</evidence>
<organism evidence="2">
    <name type="scientific">Trypanosoma vivax (strain Y486)</name>
    <dbReference type="NCBI Taxonomy" id="1055687"/>
    <lineage>
        <taxon>Eukaryota</taxon>
        <taxon>Discoba</taxon>
        <taxon>Euglenozoa</taxon>
        <taxon>Kinetoplastea</taxon>
        <taxon>Metakinetoplastina</taxon>
        <taxon>Trypanosomatida</taxon>
        <taxon>Trypanosomatidae</taxon>
        <taxon>Trypanosoma</taxon>
        <taxon>Duttonella</taxon>
    </lineage>
</organism>
<dbReference type="EMBL" id="HE573023">
    <property type="protein sequence ID" value="CCC49219.1"/>
    <property type="molecule type" value="Genomic_DNA"/>
</dbReference>
<sequence length="1383" mass="152100">MNAVKSIAMCSEAQRNEAHHLLAAFIGCFIGTDEEAHPFADSALSGSRREFDVNVEMNEYDVLHGICRSLWYLVCKGCASQSKEELERVIHIVCEQRVVALRLHDCSPGQQEEAVVVPLLRLFAGIRVAKVDVSDDFVTAPSCAVPGTGDSSENLSPRGATMVLPCSLLYVTYYLACSLSGEDEVLIGSHWARLFFTRILDSNIAAPAGVTQSASDDQGLPFRGSISVCSLRQSISQLFATAWPRHDPSRILLFADAYIAWVKKDFHSAIQGTAQLLRALPYGEEECTVLWLVRHVSRFIHTFGMAFVTNLADVEEKREMARRLQHVSEDFSEREEEDCDTYTDASPRSPPLLPSRPRLLQNILRMVDDVIFSENGCNDAATYSTAVSDAQTGSLCPRGTWCFTFVQLLGVWLCAKRSADMGDMTVSRDAVWHVLKQYARCLNSDENVSPSTSNKCSCNSKRLKPQAISDCTHSVVTLHLPYQWLRQLLLINCAALVDTSTVCRLLECRQGVLYPSEALFLSVCPTLVAGGTQTGILNTFPVSGAGAGVAASTFVRLVECLPLPVQIPLLMQRIWQMQRERAARDVSHSRRVSVSNPVEGRSNLFILYEIMELCIALVKRAQGLFGSLELGCTDCSPHRAVFEAITAACDVQEEVLRLSTEALTCGGAASSLRSSCSNVDNSLELNGDIDPELAETSTEIDTRGESLSLHPDITMEGFSPGLFLNAPRSCSSKDGDNGCESCPARNKFTMQKTFSVSAAGIGSDSRYRTAHGLYWLAHGELAHWLNILSQGYPQLELTLQLCQLRIAAASFDERAPRLARQLLSTHRNNALASVHATIALFASLHIVQAERCIREAVQVHPHSAELQRLHRTISDHIDNSNKNTVTDCADSSRVAHAVPNRSAGPMYAHRYRGLLTVHVELSSGPARVGCRQYVASAFTVAVLAAFIALHTWEAQGSVVDANPSGSTITGDGNRTSGHKGLPESQNTLKNVMDLQWTFLIPFTPPMCMGIIVVLYAGIVAFVVPAFIRRGFNLTREWVEISLIHRALLQAEFLVDDTANRLAFCLRGVTLVNIVNSIQLVAVNLWHLQVATTHNVTSNETTSLNGSSEANAKKHALERQFVLWSTVSVLIVLVVLSNGVFFHAPAWRITRTCDIIRGTIPKLTTVYMVDALIIIFLLPVLFTFSVIVEPLMFFVALLQRTHLSLPPFSHCGAEKRTEVEFSCNTPVNVIHSSSTPTDDFCAIATTHFQTLLKECNKPQLCSVKHRHQQDSGLIIEKNTKRETKIKTTSGVTQIKTNKLLRRVFNGCINIHEKYAYKILISPFVSESSVRTVQLRESYLALLHAHSASFCVHAARAPGVACTAAVQPSCKTAEKLARQCVTAFG</sequence>
<name>G0TZ16_TRYVY</name>
<evidence type="ECO:0000313" key="2">
    <source>
        <dbReference type="EMBL" id="CCC49219.1"/>
    </source>
</evidence>
<dbReference type="PROSITE" id="PS51257">
    <property type="entry name" value="PROKAR_LIPOPROTEIN"/>
    <property type="match status" value="1"/>
</dbReference>
<feature type="transmembrane region" description="Helical" evidence="1">
    <location>
        <begin position="1120"/>
        <end position="1141"/>
    </location>
</feature>
<keyword evidence="1" id="KW-0472">Membrane</keyword>
<reference evidence="2" key="1">
    <citation type="journal article" date="2012" name="Proc. Natl. Acad. Sci. U.S.A.">
        <title>Antigenic diversity is generated by distinct evolutionary mechanisms in African trypanosome species.</title>
        <authorList>
            <person name="Jackson A.P."/>
            <person name="Berry A."/>
            <person name="Aslett M."/>
            <person name="Allison H.C."/>
            <person name="Burton P."/>
            <person name="Vavrova-Anderson J."/>
            <person name="Brown R."/>
            <person name="Browne H."/>
            <person name="Corton N."/>
            <person name="Hauser H."/>
            <person name="Gamble J."/>
            <person name="Gilderthorp R."/>
            <person name="Marcello L."/>
            <person name="McQuillan J."/>
            <person name="Otto T.D."/>
            <person name="Quail M.A."/>
            <person name="Sanders M.J."/>
            <person name="van Tonder A."/>
            <person name="Ginger M.L."/>
            <person name="Field M.C."/>
            <person name="Barry J.D."/>
            <person name="Hertz-Fowler C."/>
            <person name="Berriman M."/>
        </authorList>
    </citation>
    <scope>NUCLEOTIDE SEQUENCE</scope>
    <source>
        <strain evidence="2">Y486</strain>
    </source>
</reference>
<feature type="transmembrane region" description="Helical" evidence="1">
    <location>
        <begin position="1170"/>
        <end position="1197"/>
    </location>
</feature>
<dbReference type="VEuPathDB" id="TriTrypDB:TvY486_0705420"/>
<keyword evidence="1" id="KW-0812">Transmembrane</keyword>
<feature type="transmembrane region" description="Helical" evidence="1">
    <location>
        <begin position="1002"/>
        <end position="1027"/>
    </location>
</feature>
<protein>
    <submittedName>
        <fullName evidence="2">Uncharacterized protein</fullName>
    </submittedName>
</protein>
<proteinExistence type="predicted"/>